<evidence type="ECO:0000259" key="2">
    <source>
        <dbReference type="Pfam" id="PF01370"/>
    </source>
</evidence>
<evidence type="ECO:0000256" key="1">
    <source>
        <dbReference type="ARBA" id="ARBA00007637"/>
    </source>
</evidence>
<sequence length="309" mass="35267">MKVLVTGGAGFIGKHVVTELLNKDYAVSIIDKRYSSCFKNQPSLSFYQEDVTTSVDWIFEKEKPDYVFHLAAQVDVHQSAVDPNLDANTNILGTINLLESCRKHQVKKFIFSSSAAVYGEPSYLGIDENHPTNPISFYGISKLTAESYIRAFASMYELNYSILRYSNVYGHRLEKQEGETNVVSIFLQRMMKNTPPIFYGDGNQTRDFIHVKDVAAANLATIKKGDNQTFNISTNTQTSLHQLVWVLNDFLGKQLQPIYYPRRMGDIQQSYMDNTKALTELNWNVNFPFEKGIQFTIEYSKENADIKNK</sequence>
<name>A0A9X3WZB9_9BACI</name>
<comment type="caution">
    <text evidence="3">The sequence shown here is derived from an EMBL/GenBank/DDBJ whole genome shotgun (WGS) entry which is preliminary data.</text>
</comment>
<reference evidence="3" key="1">
    <citation type="submission" date="2022-06" db="EMBL/GenBank/DDBJ databases">
        <title>Aquibacillus sp. a new bacterium isolated from soil saline samples.</title>
        <authorList>
            <person name="Galisteo C."/>
            <person name="De La Haba R."/>
            <person name="Sanchez-Porro C."/>
            <person name="Ventosa A."/>
        </authorList>
    </citation>
    <scope>NUCLEOTIDE SEQUENCE</scope>
    <source>
        <strain evidence="3">3ASR75-11</strain>
    </source>
</reference>
<accession>A0A9X3WZB9</accession>
<dbReference type="Proteomes" id="UP001145050">
    <property type="component" value="Unassembled WGS sequence"/>
</dbReference>
<dbReference type="InterPro" id="IPR036291">
    <property type="entry name" value="NAD(P)-bd_dom_sf"/>
</dbReference>
<dbReference type="PANTHER" id="PTHR43000">
    <property type="entry name" value="DTDP-D-GLUCOSE 4,6-DEHYDRATASE-RELATED"/>
    <property type="match status" value="1"/>
</dbReference>
<dbReference type="EMBL" id="JAMQKB010000031">
    <property type="protein sequence ID" value="MDC3426134.1"/>
    <property type="molecule type" value="Genomic_DNA"/>
</dbReference>
<comment type="similarity">
    <text evidence="1">Belongs to the NAD(P)-dependent epimerase/dehydratase family.</text>
</comment>
<organism evidence="3 4">
    <name type="scientific">Terrihalobacillus insolitus</name>
    <dbReference type="NCBI Taxonomy" id="2950438"/>
    <lineage>
        <taxon>Bacteria</taxon>
        <taxon>Bacillati</taxon>
        <taxon>Bacillota</taxon>
        <taxon>Bacilli</taxon>
        <taxon>Bacillales</taxon>
        <taxon>Bacillaceae</taxon>
        <taxon>Terrihalobacillus</taxon>
    </lineage>
</organism>
<gene>
    <name evidence="3" type="ORF">NC797_16685</name>
</gene>
<dbReference type="InterPro" id="IPR001509">
    <property type="entry name" value="Epimerase_deHydtase"/>
</dbReference>
<dbReference type="AlphaFoldDB" id="A0A9X3WZB9"/>
<dbReference type="SUPFAM" id="SSF51735">
    <property type="entry name" value="NAD(P)-binding Rossmann-fold domains"/>
    <property type="match status" value="1"/>
</dbReference>
<dbReference type="RefSeq" id="WP_272437954.1">
    <property type="nucleotide sequence ID" value="NZ_JAMQKB010000031.1"/>
</dbReference>
<keyword evidence="4" id="KW-1185">Reference proteome</keyword>
<proteinExistence type="inferred from homology"/>
<evidence type="ECO:0000313" key="4">
    <source>
        <dbReference type="Proteomes" id="UP001145050"/>
    </source>
</evidence>
<protein>
    <submittedName>
        <fullName evidence="3">NAD-dependent epimerase/dehydratase family protein</fullName>
    </submittedName>
</protein>
<dbReference type="Gene3D" id="3.40.50.720">
    <property type="entry name" value="NAD(P)-binding Rossmann-like Domain"/>
    <property type="match status" value="1"/>
</dbReference>
<dbReference type="Pfam" id="PF01370">
    <property type="entry name" value="Epimerase"/>
    <property type="match status" value="1"/>
</dbReference>
<evidence type="ECO:0000313" key="3">
    <source>
        <dbReference type="EMBL" id="MDC3426134.1"/>
    </source>
</evidence>
<feature type="domain" description="NAD-dependent epimerase/dehydratase" evidence="2">
    <location>
        <begin position="3"/>
        <end position="232"/>
    </location>
</feature>